<dbReference type="PANTHER" id="PTHR38406">
    <property type="entry name" value="TRANSCRIPTIONAL REPRESSOR OPI1"/>
    <property type="match status" value="1"/>
</dbReference>
<dbReference type="GO" id="GO:0006357">
    <property type="term" value="P:regulation of transcription by RNA polymerase II"/>
    <property type="evidence" value="ECO:0007669"/>
    <property type="project" value="TreeGrafter"/>
</dbReference>
<feature type="region of interest" description="Disordered" evidence="1">
    <location>
        <begin position="1"/>
        <end position="166"/>
    </location>
</feature>
<feature type="region of interest" description="Disordered" evidence="1">
    <location>
        <begin position="584"/>
        <end position="624"/>
    </location>
</feature>
<gene>
    <name evidence="2" type="ORF">NKR19_g3044</name>
</gene>
<dbReference type="PANTHER" id="PTHR38406:SF1">
    <property type="entry name" value="TRANSCRIPTIONAL REPRESSOR OPI1"/>
    <property type="match status" value="1"/>
</dbReference>
<dbReference type="GO" id="GO:0003714">
    <property type="term" value="F:transcription corepressor activity"/>
    <property type="evidence" value="ECO:0007669"/>
    <property type="project" value="InterPro"/>
</dbReference>
<dbReference type="GO" id="GO:0008654">
    <property type="term" value="P:phospholipid biosynthetic process"/>
    <property type="evidence" value="ECO:0007669"/>
    <property type="project" value="TreeGrafter"/>
</dbReference>
<sequence>MDQEQALQRPVEDGSTAAATAPSEHQHQLHPPPLEPSPDDIGGALHYAHRSNPPPAYSQLHDPASLSFPDAPDTELPPIQSQSDVAAGANHDLPSLSSVTGPQPQLYGSPQTTEPSYSPEPLKPPTQWPSMNPLTTFYAPSHAQATDSPQRMDVDVGSTGRASSVSLDDPDVRMAAEALGDLRADFISSPPKGHTPLPSSSSPRGFGADNGQPEPLFSLLTTAAPILANTIDTANKAYTTSKKTYPRFKSSAEYVESCLSPVANTVGSVGRATGVNGSIRWFLGGGRRHGSSSSDLETGSRKSQKRRKVDNKTSGEQSLDALADKAVAARPIANLDLYDFNRDRRNSISTVDTQDTLPAYDDTGRSPAYSDAFEPQNQVANRPSTAATGPWQQRLIMSTSGLSIAMSKESLRSLKYCLQWLRWANEHIAKTIAALKSILERYDGTARAAEGQDEDSEMTNGPESAPSAEDRSQLAARITELKGDVLKTLRDVIDTVSKYTGGALPENARDLVHRHLTSLPQRFRVATLQDASAKKQGDGPQEQEVRDSAQRVLVLAKEGLDMMEQVSGVLDGTIHSAEEWCQRLGKTGEGRQDDTKKDETKEKSTAPISPQTVPGAFPTVPMVQ</sequence>
<protein>
    <submittedName>
        <fullName evidence="2">Transcription factor Opi1</fullName>
    </submittedName>
</protein>
<dbReference type="GO" id="GO:0005634">
    <property type="term" value="C:nucleus"/>
    <property type="evidence" value="ECO:0007669"/>
    <property type="project" value="TreeGrafter"/>
</dbReference>
<comment type="caution">
    <text evidence="2">The sequence shown here is derived from an EMBL/GenBank/DDBJ whole genome shotgun (WGS) entry which is preliminary data.</text>
</comment>
<dbReference type="Proteomes" id="UP001174691">
    <property type="component" value="Unassembled WGS sequence"/>
</dbReference>
<dbReference type="AlphaFoldDB" id="A0AA38SFL2"/>
<keyword evidence="3" id="KW-1185">Reference proteome</keyword>
<feature type="region of interest" description="Disordered" evidence="1">
    <location>
        <begin position="284"/>
        <end position="317"/>
    </location>
</feature>
<dbReference type="InterPro" id="IPR013927">
    <property type="entry name" value="TF_Opi1_Ccg-8"/>
</dbReference>
<feature type="compositionally biased region" description="Basic and acidic residues" evidence="1">
    <location>
        <begin position="584"/>
        <end position="604"/>
    </location>
</feature>
<evidence type="ECO:0000256" key="1">
    <source>
        <dbReference type="SAM" id="MobiDB-lite"/>
    </source>
</evidence>
<accession>A0AA38SFL2</accession>
<reference evidence="2" key="1">
    <citation type="submission" date="2022-07" db="EMBL/GenBank/DDBJ databases">
        <title>Fungi with potential for degradation of polypropylene.</title>
        <authorList>
            <person name="Gostincar C."/>
        </authorList>
    </citation>
    <scope>NUCLEOTIDE SEQUENCE</scope>
    <source>
        <strain evidence="2">EXF-13287</strain>
    </source>
</reference>
<organism evidence="2 3">
    <name type="scientific">Coniochaeta hoffmannii</name>
    <dbReference type="NCBI Taxonomy" id="91930"/>
    <lineage>
        <taxon>Eukaryota</taxon>
        <taxon>Fungi</taxon>
        <taxon>Dikarya</taxon>
        <taxon>Ascomycota</taxon>
        <taxon>Pezizomycotina</taxon>
        <taxon>Sordariomycetes</taxon>
        <taxon>Sordariomycetidae</taxon>
        <taxon>Coniochaetales</taxon>
        <taxon>Coniochaetaceae</taxon>
        <taxon>Coniochaeta</taxon>
    </lineage>
</organism>
<feature type="compositionally biased region" description="Polar residues" evidence="1">
    <location>
        <begin position="95"/>
        <end position="116"/>
    </location>
</feature>
<dbReference type="GO" id="GO:0005783">
    <property type="term" value="C:endoplasmic reticulum"/>
    <property type="evidence" value="ECO:0007669"/>
    <property type="project" value="TreeGrafter"/>
</dbReference>
<feature type="region of interest" description="Disordered" evidence="1">
    <location>
        <begin position="185"/>
        <end position="214"/>
    </location>
</feature>
<feature type="region of interest" description="Disordered" evidence="1">
    <location>
        <begin position="446"/>
        <end position="472"/>
    </location>
</feature>
<name>A0AA38SFL2_9PEZI</name>
<evidence type="ECO:0000313" key="3">
    <source>
        <dbReference type="Proteomes" id="UP001174691"/>
    </source>
</evidence>
<proteinExistence type="predicted"/>
<evidence type="ECO:0000313" key="2">
    <source>
        <dbReference type="EMBL" id="KAJ9160722.1"/>
    </source>
</evidence>
<dbReference type="GO" id="GO:0030968">
    <property type="term" value="P:endoplasmic reticulum unfolded protein response"/>
    <property type="evidence" value="ECO:0007669"/>
    <property type="project" value="TreeGrafter"/>
</dbReference>
<dbReference type="EMBL" id="JANBVN010000032">
    <property type="protein sequence ID" value="KAJ9160722.1"/>
    <property type="molecule type" value="Genomic_DNA"/>
</dbReference>
<dbReference type="Pfam" id="PF08618">
    <property type="entry name" value="Opi1"/>
    <property type="match status" value="2"/>
</dbReference>